<sequence>MTLLPLPALPTAADFDGVRSTGALPFVPCPAPRVTPGDKMRYSEKTVGLHLGKNGRPLYIRCSKFKGSGGKILCLVLHRIKTMQRQVHPHNAHIVFNIADTSFLKMCGSSRGPPLPCPPGIDMLSTYREVVERKLAAEAESLEKEFGVEN</sequence>
<proteinExistence type="predicted"/>
<protein>
    <submittedName>
        <fullName evidence="1">Uncharacterized protein</fullName>
    </submittedName>
</protein>
<reference evidence="1 2" key="1">
    <citation type="submission" date="2023-05" db="EMBL/GenBank/DDBJ databases">
        <title>B98-5 Cell Line De Novo Hybrid Assembly: An Optical Mapping Approach.</title>
        <authorList>
            <person name="Kananen K."/>
            <person name="Auerbach J.A."/>
            <person name="Kautto E."/>
            <person name="Blachly J.S."/>
        </authorList>
    </citation>
    <scope>NUCLEOTIDE SEQUENCE [LARGE SCALE GENOMIC DNA]</scope>
    <source>
        <strain evidence="1">B95-8</strain>
        <tissue evidence="1">Cell line</tissue>
    </source>
</reference>
<gene>
    <name evidence="1" type="ORF">P7K49_014941</name>
</gene>
<dbReference type="Proteomes" id="UP001266305">
    <property type="component" value="Unassembled WGS sequence"/>
</dbReference>
<accession>A0ABQ9VAI9</accession>
<name>A0ABQ9VAI9_SAGOE</name>
<comment type="caution">
    <text evidence="1">The sequence shown here is derived from an EMBL/GenBank/DDBJ whole genome shotgun (WGS) entry which is preliminary data.</text>
</comment>
<evidence type="ECO:0000313" key="1">
    <source>
        <dbReference type="EMBL" id="KAK2105427.1"/>
    </source>
</evidence>
<keyword evidence="2" id="KW-1185">Reference proteome</keyword>
<dbReference type="EMBL" id="JASSZA010000007">
    <property type="protein sequence ID" value="KAK2105427.1"/>
    <property type="molecule type" value="Genomic_DNA"/>
</dbReference>
<organism evidence="1 2">
    <name type="scientific">Saguinus oedipus</name>
    <name type="common">Cotton-top tamarin</name>
    <name type="synonym">Oedipomidas oedipus</name>
    <dbReference type="NCBI Taxonomy" id="9490"/>
    <lineage>
        <taxon>Eukaryota</taxon>
        <taxon>Metazoa</taxon>
        <taxon>Chordata</taxon>
        <taxon>Craniata</taxon>
        <taxon>Vertebrata</taxon>
        <taxon>Euteleostomi</taxon>
        <taxon>Mammalia</taxon>
        <taxon>Eutheria</taxon>
        <taxon>Euarchontoglires</taxon>
        <taxon>Primates</taxon>
        <taxon>Haplorrhini</taxon>
        <taxon>Platyrrhini</taxon>
        <taxon>Cebidae</taxon>
        <taxon>Callitrichinae</taxon>
        <taxon>Saguinus</taxon>
    </lineage>
</organism>
<evidence type="ECO:0000313" key="2">
    <source>
        <dbReference type="Proteomes" id="UP001266305"/>
    </source>
</evidence>